<accession>A0AA88E732</accession>
<evidence type="ECO:0000256" key="1">
    <source>
        <dbReference type="SAM" id="MobiDB-lite"/>
    </source>
</evidence>
<dbReference type="Proteomes" id="UP001187192">
    <property type="component" value="Unassembled WGS sequence"/>
</dbReference>
<comment type="caution">
    <text evidence="2">The sequence shown here is derived from an EMBL/GenBank/DDBJ whole genome shotgun (WGS) entry which is preliminary data.</text>
</comment>
<organism evidence="2 3">
    <name type="scientific">Ficus carica</name>
    <name type="common">Common fig</name>
    <dbReference type="NCBI Taxonomy" id="3494"/>
    <lineage>
        <taxon>Eukaryota</taxon>
        <taxon>Viridiplantae</taxon>
        <taxon>Streptophyta</taxon>
        <taxon>Embryophyta</taxon>
        <taxon>Tracheophyta</taxon>
        <taxon>Spermatophyta</taxon>
        <taxon>Magnoliopsida</taxon>
        <taxon>eudicotyledons</taxon>
        <taxon>Gunneridae</taxon>
        <taxon>Pentapetalae</taxon>
        <taxon>rosids</taxon>
        <taxon>fabids</taxon>
        <taxon>Rosales</taxon>
        <taxon>Moraceae</taxon>
        <taxon>Ficeae</taxon>
        <taxon>Ficus</taxon>
    </lineage>
</organism>
<sequence length="50" mass="5491">MEERAPSTAEEFRRVAEQKLKEAEQGVASQVSDKAFDGAEVGEADLDHDL</sequence>
<dbReference type="EMBL" id="BTGU01000749">
    <property type="protein sequence ID" value="GMN69011.1"/>
    <property type="molecule type" value="Genomic_DNA"/>
</dbReference>
<gene>
    <name evidence="2" type="ORF">TIFTF001_038070</name>
</gene>
<dbReference type="Gramene" id="FCD_00032729-RA">
    <property type="protein sequence ID" value="FCD_00032729-RA:cds"/>
    <property type="gene ID" value="FCD_00032729"/>
</dbReference>
<protein>
    <submittedName>
        <fullName evidence="2">Uncharacterized protein</fullName>
    </submittedName>
</protein>
<reference evidence="2" key="1">
    <citation type="submission" date="2023-07" db="EMBL/GenBank/DDBJ databases">
        <title>draft genome sequence of fig (Ficus carica).</title>
        <authorList>
            <person name="Takahashi T."/>
            <person name="Nishimura K."/>
        </authorList>
    </citation>
    <scope>NUCLEOTIDE SEQUENCE</scope>
</reference>
<dbReference type="AlphaFoldDB" id="A0AA88E732"/>
<name>A0AA88E732_FICCA</name>
<evidence type="ECO:0000313" key="2">
    <source>
        <dbReference type="EMBL" id="GMN69011.1"/>
    </source>
</evidence>
<feature type="region of interest" description="Disordered" evidence="1">
    <location>
        <begin position="22"/>
        <end position="50"/>
    </location>
</feature>
<evidence type="ECO:0000313" key="3">
    <source>
        <dbReference type="Proteomes" id="UP001187192"/>
    </source>
</evidence>
<keyword evidence="3" id="KW-1185">Reference proteome</keyword>
<proteinExistence type="predicted"/>